<evidence type="ECO:0000313" key="6">
    <source>
        <dbReference type="EMBL" id="SFL17590.1"/>
    </source>
</evidence>
<feature type="active site" evidence="4">
    <location>
        <position position="15"/>
    </location>
</feature>
<reference evidence="6 7" key="1">
    <citation type="submission" date="2016-10" db="EMBL/GenBank/DDBJ databases">
        <authorList>
            <person name="de Groot N.N."/>
        </authorList>
    </citation>
    <scope>NUCLEOTIDE SEQUENCE [LARGE SCALE GENOMIC DNA]</scope>
    <source>
        <strain evidence="6 7">ATCC 51327</strain>
    </source>
</reference>
<dbReference type="Proteomes" id="UP000199006">
    <property type="component" value="Unassembled WGS sequence"/>
</dbReference>
<evidence type="ECO:0000313" key="7">
    <source>
        <dbReference type="Proteomes" id="UP000199006"/>
    </source>
</evidence>
<keyword evidence="7" id="KW-1185">Reference proteome</keyword>
<dbReference type="Gene3D" id="3.40.50.2300">
    <property type="match status" value="1"/>
</dbReference>
<dbReference type="InterPro" id="IPR050438">
    <property type="entry name" value="LMW_PTPase"/>
</dbReference>
<dbReference type="PANTHER" id="PTHR11717">
    <property type="entry name" value="LOW MOLECULAR WEIGHT PROTEIN TYROSINE PHOSPHATASE"/>
    <property type="match status" value="1"/>
</dbReference>
<keyword evidence="3" id="KW-0904">Protein phosphatase</keyword>
<feature type="active site" description="Nucleophile" evidence="4">
    <location>
        <position position="9"/>
    </location>
</feature>
<dbReference type="STRING" id="29563.SAMN02983006_00372"/>
<dbReference type="InterPro" id="IPR017867">
    <property type="entry name" value="Tyr_phospatase_low_mol_wt"/>
</dbReference>
<protein>
    <submittedName>
        <fullName evidence="6">Protein-tyrosine phosphatase</fullName>
    </submittedName>
</protein>
<evidence type="ECO:0000256" key="4">
    <source>
        <dbReference type="PIRSR" id="PIRSR617867-1"/>
    </source>
</evidence>
<name>A0A1I4FJU9_9FIRM</name>
<organism evidence="6 7">
    <name type="scientific">Halanaerobium salsuginis</name>
    <dbReference type="NCBI Taxonomy" id="29563"/>
    <lineage>
        <taxon>Bacteria</taxon>
        <taxon>Bacillati</taxon>
        <taxon>Bacillota</taxon>
        <taxon>Clostridia</taxon>
        <taxon>Halanaerobiales</taxon>
        <taxon>Halanaerobiaceae</taxon>
        <taxon>Halanaerobium</taxon>
    </lineage>
</organism>
<dbReference type="SMART" id="SM00226">
    <property type="entry name" value="LMWPc"/>
    <property type="match status" value="1"/>
</dbReference>
<proteinExistence type="inferred from homology"/>
<dbReference type="PANTHER" id="PTHR11717:SF31">
    <property type="entry name" value="LOW MOLECULAR WEIGHT PROTEIN-TYROSINE-PHOSPHATASE ETP-RELATED"/>
    <property type="match status" value="1"/>
</dbReference>
<comment type="similarity">
    <text evidence="1">Belongs to the low molecular weight phosphotyrosine protein phosphatase family.</text>
</comment>
<evidence type="ECO:0000259" key="5">
    <source>
        <dbReference type="SMART" id="SM00226"/>
    </source>
</evidence>
<dbReference type="AlphaFoldDB" id="A0A1I4FJU9"/>
<feature type="active site" description="Proton donor" evidence="4">
    <location>
        <position position="125"/>
    </location>
</feature>
<feature type="domain" description="Phosphotyrosine protein phosphatase I" evidence="5">
    <location>
        <begin position="3"/>
        <end position="151"/>
    </location>
</feature>
<dbReference type="InterPro" id="IPR036196">
    <property type="entry name" value="Ptyr_pPase_sf"/>
</dbReference>
<sequence>MIKKLLFVCTGNTCRSPMAEYLLREITADSSNQSLEISSAGISAISGSEANEKAAAVMAELGIDLSEHRSRNINEIELSQEDLILTMTRKHSRALILNHPDLADKIFTLKEFANDDHQIEKDIQDPFGLSEEKYRSTREEIRTELKLMVKKLKDFSL</sequence>
<dbReference type="InterPro" id="IPR023485">
    <property type="entry name" value="Ptyr_pPase"/>
</dbReference>
<keyword evidence="2" id="KW-0378">Hydrolase</keyword>
<gene>
    <name evidence="6" type="ORF">SAMN02983006_00372</name>
</gene>
<dbReference type="EMBL" id="FOTI01000003">
    <property type="protein sequence ID" value="SFL17590.1"/>
    <property type="molecule type" value="Genomic_DNA"/>
</dbReference>
<dbReference type="CDD" id="cd16344">
    <property type="entry name" value="LMWPAP"/>
    <property type="match status" value="1"/>
</dbReference>
<evidence type="ECO:0000256" key="2">
    <source>
        <dbReference type="ARBA" id="ARBA00022801"/>
    </source>
</evidence>
<evidence type="ECO:0000256" key="1">
    <source>
        <dbReference type="ARBA" id="ARBA00011063"/>
    </source>
</evidence>
<dbReference type="GO" id="GO:0004725">
    <property type="term" value="F:protein tyrosine phosphatase activity"/>
    <property type="evidence" value="ECO:0007669"/>
    <property type="project" value="InterPro"/>
</dbReference>
<dbReference type="RefSeq" id="WP_245750783.1">
    <property type="nucleotide sequence ID" value="NZ_FOTI01000003.1"/>
</dbReference>
<accession>A0A1I4FJU9</accession>
<dbReference type="SUPFAM" id="SSF52788">
    <property type="entry name" value="Phosphotyrosine protein phosphatases I"/>
    <property type="match status" value="1"/>
</dbReference>
<evidence type="ECO:0000256" key="3">
    <source>
        <dbReference type="ARBA" id="ARBA00022912"/>
    </source>
</evidence>
<dbReference type="Pfam" id="PF01451">
    <property type="entry name" value="LMWPc"/>
    <property type="match status" value="1"/>
</dbReference>
<dbReference type="PRINTS" id="PR00719">
    <property type="entry name" value="LMWPTPASE"/>
</dbReference>